<keyword evidence="1" id="KW-1133">Transmembrane helix</keyword>
<feature type="transmembrane region" description="Helical" evidence="1">
    <location>
        <begin position="92"/>
        <end position="110"/>
    </location>
</feature>
<evidence type="ECO:0008006" key="4">
    <source>
        <dbReference type="Google" id="ProtNLM"/>
    </source>
</evidence>
<evidence type="ECO:0000313" key="2">
    <source>
        <dbReference type="EMBL" id="QGU01387.1"/>
    </source>
</evidence>
<feature type="transmembrane region" description="Helical" evidence="1">
    <location>
        <begin position="176"/>
        <end position="196"/>
    </location>
</feature>
<sequence>MAKNRGWVPDQHGAWVMVTVPLLLGAWLAGLHWIHIPLGIAWYAGYFAFFALSWWLRARGPRKREYISALATYGVVCALAAVAIIAVVPQVVWWAAVFGPLMSVAIYEAYRRRPRSLLSGLSTVLASVAMIPLASFVVGAELGLRIWVATLLVGLYFCGTVFYVKSLIRERKNIQFGWVSIAVHVLFAAAVLSMNFAGWGHLSAALVFALLAFRAWLMPWWARRRAIPWTPKFVGMTEMVSTILVVLTAVI</sequence>
<feature type="transmembrane region" description="Helical" evidence="1">
    <location>
        <begin position="40"/>
        <end position="56"/>
    </location>
</feature>
<dbReference type="EMBL" id="CP046452">
    <property type="protein sequence ID" value="QGU01387.1"/>
    <property type="molecule type" value="Genomic_DNA"/>
</dbReference>
<keyword evidence="1" id="KW-0812">Transmembrane</keyword>
<proteinExistence type="predicted"/>
<evidence type="ECO:0000256" key="1">
    <source>
        <dbReference type="SAM" id="Phobius"/>
    </source>
</evidence>
<dbReference type="InterPro" id="IPR025576">
    <property type="entry name" value="YwiC"/>
</dbReference>
<dbReference type="AlphaFoldDB" id="A0A6B8VPA9"/>
<feature type="transmembrane region" description="Helical" evidence="1">
    <location>
        <begin position="202"/>
        <end position="221"/>
    </location>
</feature>
<name>A0A6B8VPA9_9CORY</name>
<reference evidence="3" key="1">
    <citation type="submission" date="2019-11" db="EMBL/GenBank/DDBJ databases">
        <title>Complete genome sequence of Corynebacterium kalinowskii 1959, a novel Corynebacterium species isolated from soil of a small paddock in Vilsendorf, Germany.</title>
        <authorList>
            <person name="Schaffert L."/>
            <person name="Ruwe M."/>
            <person name="Milse J."/>
            <person name="Hanuschka K."/>
            <person name="Ortseifen V."/>
            <person name="Droste J."/>
            <person name="Brandt D."/>
            <person name="Schlueter L."/>
            <person name="Kutter Y."/>
            <person name="Vinke S."/>
            <person name="Viehoefer P."/>
            <person name="Jacob L."/>
            <person name="Luebke N.-C."/>
            <person name="Schulte-Berndt E."/>
            <person name="Hain C."/>
            <person name="Linder M."/>
            <person name="Schmidt P."/>
            <person name="Wollenschlaeger L."/>
            <person name="Luttermann T."/>
            <person name="Thieme E."/>
            <person name="Hassa J."/>
            <person name="Haak M."/>
            <person name="Wittchen M."/>
            <person name="Mentz A."/>
            <person name="Persicke M."/>
            <person name="Busche T."/>
            <person name="Ruckert C."/>
        </authorList>
    </citation>
    <scope>NUCLEOTIDE SEQUENCE [LARGE SCALE GENOMIC DNA]</scope>
    <source>
        <strain evidence="3">1959</strain>
    </source>
</reference>
<keyword evidence="1" id="KW-0472">Membrane</keyword>
<feature type="transmembrane region" description="Helical" evidence="1">
    <location>
        <begin position="68"/>
        <end position="86"/>
    </location>
</feature>
<dbReference type="Proteomes" id="UP000427071">
    <property type="component" value="Chromosome"/>
</dbReference>
<dbReference type="Pfam" id="PF14256">
    <property type="entry name" value="YwiC"/>
    <property type="match status" value="1"/>
</dbReference>
<evidence type="ECO:0000313" key="3">
    <source>
        <dbReference type="Proteomes" id="UP000427071"/>
    </source>
</evidence>
<feature type="transmembrane region" description="Helical" evidence="1">
    <location>
        <begin position="117"/>
        <end position="138"/>
    </location>
</feature>
<keyword evidence="3" id="KW-1185">Reference proteome</keyword>
<dbReference type="KEGG" id="ckw:CKALI_02490"/>
<protein>
    <recommendedName>
        <fullName evidence="4">YwiC-like protein</fullName>
    </recommendedName>
</protein>
<dbReference type="RefSeq" id="WP_156191794.1">
    <property type="nucleotide sequence ID" value="NZ_CP046452.1"/>
</dbReference>
<feature type="transmembrane region" description="Helical" evidence="1">
    <location>
        <begin position="12"/>
        <end position="34"/>
    </location>
</feature>
<accession>A0A6B8VPA9</accession>
<gene>
    <name evidence="2" type="ORF">CKALI_02490</name>
</gene>
<feature type="transmembrane region" description="Helical" evidence="1">
    <location>
        <begin position="144"/>
        <end position="164"/>
    </location>
</feature>
<organism evidence="2 3">
    <name type="scientific">Corynebacterium kalinowskii</name>
    <dbReference type="NCBI Taxonomy" id="2675216"/>
    <lineage>
        <taxon>Bacteria</taxon>
        <taxon>Bacillati</taxon>
        <taxon>Actinomycetota</taxon>
        <taxon>Actinomycetes</taxon>
        <taxon>Mycobacteriales</taxon>
        <taxon>Corynebacteriaceae</taxon>
        <taxon>Corynebacterium</taxon>
    </lineage>
</organism>